<feature type="transmembrane region" description="Helical" evidence="1">
    <location>
        <begin position="43"/>
        <end position="63"/>
    </location>
</feature>
<evidence type="ECO:0000256" key="1">
    <source>
        <dbReference type="SAM" id="Phobius"/>
    </source>
</evidence>
<evidence type="ECO:0000313" key="3">
    <source>
        <dbReference type="EMBL" id="RIA64757.1"/>
    </source>
</evidence>
<evidence type="ECO:0000313" key="4">
    <source>
        <dbReference type="Proteomes" id="UP000266506"/>
    </source>
</evidence>
<dbReference type="SUPFAM" id="SSF55073">
    <property type="entry name" value="Nucleotide cyclase"/>
    <property type="match status" value="1"/>
</dbReference>
<dbReference type="NCBIfam" id="TIGR00254">
    <property type="entry name" value="GGDEF"/>
    <property type="match status" value="1"/>
</dbReference>
<dbReference type="CDD" id="cd01949">
    <property type="entry name" value="GGDEF"/>
    <property type="match status" value="1"/>
</dbReference>
<dbReference type="RefSeq" id="WP_162849941.1">
    <property type="nucleotide sequence ID" value="NZ_QXEV01000041.1"/>
</dbReference>
<dbReference type="InterPro" id="IPR050469">
    <property type="entry name" value="Diguanylate_Cyclase"/>
</dbReference>
<keyword evidence="4" id="KW-1185">Reference proteome</keyword>
<proteinExistence type="predicted"/>
<dbReference type="EMBL" id="QXEV01000041">
    <property type="protein sequence ID" value="RIA64757.1"/>
    <property type="molecule type" value="Genomic_DNA"/>
</dbReference>
<dbReference type="InterPro" id="IPR043128">
    <property type="entry name" value="Rev_trsase/Diguanyl_cyclase"/>
</dbReference>
<dbReference type="GO" id="GO:0052621">
    <property type="term" value="F:diguanylate cyclase activity"/>
    <property type="evidence" value="ECO:0007669"/>
    <property type="project" value="TreeGrafter"/>
</dbReference>
<feature type="transmembrane region" description="Helical" evidence="1">
    <location>
        <begin position="116"/>
        <end position="135"/>
    </location>
</feature>
<dbReference type="Gene3D" id="3.30.70.270">
    <property type="match status" value="1"/>
</dbReference>
<sequence>MFLAIPNYVSILVTNTVAVFTLLTVGIGSSYKLKDNSKESKTLIAMMIFIGLSAIIDPIVFLVDGNSNIVHEVNGFFIFINHFGNGAMYLLNLLTVISWSIFLVLHLNGDINKKRIIAYCIIIGIELTLLFINIFAPFMFTVDSNGVYQRIDNGLFGFILFSVIDVLVLAESVLLFLRIRRRGGILKFFPIWVFLVPTSLGMLAQGVYYGISTISVGFALAVSGMLMSMQNDLIYCDNLTGLYNRYYLDRLKKKMMKSGKNAEYTAMMLDLNGFKHINDAYGHQEGDNALIKTGQLLRKAVSSYGTVIRYAGDEFVIILNTQVDSIIREVVHSIYKQFSIYNKTHSVPYILTISIGYSKADLNNYTIDELMNEIDQKMYEDKEKQKANMVKNDVD</sequence>
<feature type="transmembrane region" description="Helical" evidence="1">
    <location>
        <begin position="83"/>
        <end position="104"/>
    </location>
</feature>
<dbReference type="GO" id="GO:0043709">
    <property type="term" value="P:cell adhesion involved in single-species biofilm formation"/>
    <property type="evidence" value="ECO:0007669"/>
    <property type="project" value="TreeGrafter"/>
</dbReference>
<gene>
    <name evidence="3" type="ORF">EI71_01948</name>
</gene>
<accession>A0A397QZZ0</accession>
<feature type="transmembrane region" description="Helical" evidence="1">
    <location>
        <begin position="208"/>
        <end position="227"/>
    </location>
</feature>
<dbReference type="InterPro" id="IPR029787">
    <property type="entry name" value="Nucleotide_cyclase"/>
</dbReference>
<feature type="transmembrane region" description="Helical" evidence="1">
    <location>
        <begin position="184"/>
        <end position="202"/>
    </location>
</feature>
<protein>
    <submittedName>
        <fullName evidence="3">Diguanylate cyclase (GGDEF)-like protein</fullName>
    </submittedName>
</protein>
<keyword evidence="1" id="KW-0472">Membrane</keyword>
<dbReference type="Proteomes" id="UP000266506">
    <property type="component" value="Unassembled WGS sequence"/>
</dbReference>
<feature type="domain" description="GGDEF" evidence="2">
    <location>
        <begin position="262"/>
        <end position="394"/>
    </location>
</feature>
<dbReference type="SMART" id="SM00267">
    <property type="entry name" value="GGDEF"/>
    <property type="match status" value="1"/>
</dbReference>
<dbReference type="GO" id="GO:0005886">
    <property type="term" value="C:plasma membrane"/>
    <property type="evidence" value="ECO:0007669"/>
    <property type="project" value="TreeGrafter"/>
</dbReference>
<comment type="caution">
    <text evidence="3">The sequence shown here is derived from an EMBL/GenBank/DDBJ whole genome shotgun (WGS) entry which is preliminary data.</text>
</comment>
<keyword evidence="1" id="KW-0812">Transmembrane</keyword>
<dbReference type="AlphaFoldDB" id="A0A397QZZ0"/>
<dbReference type="PANTHER" id="PTHR45138:SF6">
    <property type="entry name" value="DIGUANYLATE CYCLASE DGCN"/>
    <property type="match status" value="1"/>
</dbReference>
<feature type="transmembrane region" description="Helical" evidence="1">
    <location>
        <begin position="155"/>
        <end position="177"/>
    </location>
</feature>
<feature type="transmembrane region" description="Helical" evidence="1">
    <location>
        <begin position="12"/>
        <end position="31"/>
    </location>
</feature>
<dbReference type="GO" id="GO:1902201">
    <property type="term" value="P:negative regulation of bacterial-type flagellum-dependent cell motility"/>
    <property type="evidence" value="ECO:0007669"/>
    <property type="project" value="TreeGrafter"/>
</dbReference>
<dbReference type="InterPro" id="IPR000160">
    <property type="entry name" value="GGDEF_dom"/>
</dbReference>
<dbReference type="PROSITE" id="PS50887">
    <property type="entry name" value="GGDEF"/>
    <property type="match status" value="1"/>
</dbReference>
<reference evidence="3 4" key="1">
    <citation type="submission" date="2018-08" db="EMBL/GenBank/DDBJ databases">
        <title>Genomic Encyclopedia of Archaeal and Bacterial Type Strains, Phase II (KMG-II): from individual species to whole genera.</title>
        <authorList>
            <person name="Goeker M."/>
        </authorList>
    </citation>
    <scope>NUCLEOTIDE SEQUENCE [LARGE SCALE GENOMIC DNA]</scope>
    <source>
        <strain evidence="3 4">ATCC 27112</strain>
    </source>
</reference>
<dbReference type="InParanoid" id="A0A397QZZ0"/>
<dbReference type="Pfam" id="PF00990">
    <property type="entry name" value="GGDEF"/>
    <property type="match status" value="1"/>
</dbReference>
<organism evidence="3 4">
    <name type="scientific">Anaeroplasma bactoclasticum</name>
    <dbReference type="NCBI Taxonomy" id="2088"/>
    <lineage>
        <taxon>Bacteria</taxon>
        <taxon>Bacillati</taxon>
        <taxon>Mycoplasmatota</taxon>
        <taxon>Mollicutes</taxon>
        <taxon>Anaeroplasmatales</taxon>
        <taxon>Anaeroplasmataceae</taxon>
        <taxon>Anaeroplasma</taxon>
    </lineage>
</organism>
<dbReference type="PANTHER" id="PTHR45138">
    <property type="entry name" value="REGULATORY COMPONENTS OF SENSORY TRANSDUCTION SYSTEM"/>
    <property type="match status" value="1"/>
</dbReference>
<keyword evidence="1" id="KW-1133">Transmembrane helix</keyword>
<evidence type="ECO:0000259" key="2">
    <source>
        <dbReference type="PROSITE" id="PS50887"/>
    </source>
</evidence>
<name>A0A397QZZ0_9MOLU</name>